<name>A0ABZ0SDA8_9GAMM</name>
<dbReference type="RefSeq" id="WP_328983385.1">
    <property type="nucleotide sequence ID" value="NZ_CP121472.1"/>
</dbReference>
<organism evidence="1 2">
    <name type="scientific">Thiorhodovibrio winogradskyi</name>
    <dbReference type="NCBI Taxonomy" id="77007"/>
    <lineage>
        <taxon>Bacteria</taxon>
        <taxon>Pseudomonadati</taxon>
        <taxon>Pseudomonadota</taxon>
        <taxon>Gammaproteobacteria</taxon>
        <taxon>Chromatiales</taxon>
        <taxon>Chromatiaceae</taxon>
        <taxon>Thiorhodovibrio</taxon>
    </lineage>
</organism>
<accession>A0ABZ0SDA8</accession>
<evidence type="ECO:0000313" key="1">
    <source>
        <dbReference type="EMBL" id="WPL17575.1"/>
    </source>
</evidence>
<gene>
    <name evidence="1" type="ORF">Thiowin_02600</name>
</gene>
<dbReference type="EMBL" id="CP121472">
    <property type="protein sequence ID" value="WPL17575.1"/>
    <property type="molecule type" value="Genomic_DNA"/>
</dbReference>
<evidence type="ECO:0008006" key="3">
    <source>
        <dbReference type="Google" id="ProtNLM"/>
    </source>
</evidence>
<protein>
    <recommendedName>
        <fullName evidence="3">Nif11 domain-containing protein</fullName>
    </recommendedName>
</protein>
<proteinExistence type="predicted"/>
<keyword evidence="2" id="KW-1185">Reference proteome</keyword>
<reference evidence="1 2" key="1">
    <citation type="journal article" date="2023" name="Microorganisms">
        <title>Thiorhodovibrio frisius and Trv. litoralis spp. nov., Two Novel Members from a Clade of Fastidious Purple Sulfur Bacteria That Exhibit Unique Red-Shifted Light-Harvesting Capabilities.</title>
        <authorList>
            <person name="Methner A."/>
            <person name="Kuzyk S.B."/>
            <person name="Petersen J."/>
            <person name="Bauer S."/>
            <person name="Brinkmann H."/>
            <person name="Sichau K."/>
            <person name="Wanner G."/>
            <person name="Wolf J."/>
            <person name="Neumann-Schaal M."/>
            <person name="Henke P."/>
            <person name="Tank M."/>
            <person name="Sproer C."/>
            <person name="Bunk B."/>
            <person name="Overmann J."/>
        </authorList>
    </citation>
    <scope>NUCLEOTIDE SEQUENCE [LARGE SCALE GENOMIC DNA]</scope>
    <source>
        <strain evidence="1 2">DSM 6702</strain>
    </source>
</reference>
<evidence type="ECO:0000313" key="2">
    <source>
        <dbReference type="Proteomes" id="UP001432180"/>
    </source>
</evidence>
<dbReference type="Proteomes" id="UP001432180">
    <property type="component" value="Chromosome"/>
</dbReference>
<sequence length="138" mass="14432">MADIEGFAVFLKDLADNEPEVYKELGGANADAVVSVAEARGFDVSHDTVHQFGQLMLEIFEHYQEYQNELSEDALDNVSGGAAPALFAGAGSAAVTALPVAGMTLGIVAGVDHFTGNHLSQQVAPKLFSAVGGFFSGW</sequence>